<comment type="caution">
    <text evidence="1">The sequence shown here is derived from an EMBL/GenBank/DDBJ whole genome shotgun (WGS) entry which is preliminary data.</text>
</comment>
<sequence length="570" mass="59369">MTNTTNYNLKKPDISDYAGPGAFNDNADIIDSKLKEHSDALAGAQAKVMVSGLLKGDGAGGVSAADGGTDYQAPTNSLTAETALDDADYVPFYDTSATGHRKTLWSNIKSVLKTYFDTVYTIVKLGFGYATCSTAAATAAKVATLSGFVLNTGSVVGVYFTYRNTASSPTMNINSTGAKSIYYNGAAVTTAIIPKHALLQYTGSYFYLLNPEIAASGILKGDGAGNVSAAAAGTDYARLPATEVITGYSKPASASALAATDTINAALGKLEAGMSDSLALAQKDLVNILRLKLQQTLSASDIDAWADLLTDDTLLNSANTADVIIGSGNLSRAIYSQLVENYQMDFGASASNHFMVGQTFTTGAIMHVSSVKVKLSKTGSPTDNITAKIYSVSSGVPSTLLYTSTNSISGSTLTTSFAEYEFLFSSATLAANTVYAITLSRSSSVNASNYYNVRDSSSDVYSGGTFLVYNSAWTAISGNDMYFIITGATAGTAIWSAVTATEALTYAAVCADQNNGTGSVAWYLSDDGTNWTAISALDEMQTVSFDAALVYLKCVLTADAKVSGVAWGGY</sequence>
<proteinExistence type="predicted"/>
<dbReference type="AlphaFoldDB" id="A0A644WF45"/>
<dbReference type="EMBL" id="VSSQ01000844">
    <property type="protein sequence ID" value="MPM02101.1"/>
    <property type="molecule type" value="Genomic_DNA"/>
</dbReference>
<organism evidence="1">
    <name type="scientific">bioreactor metagenome</name>
    <dbReference type="NCBI Taxonomy" id="1076179"/>
    <lineage>
        <taxon>unclassified sequences</taxon>
        <taxon>metagenomes</taxon>
        <taxon>ecological metagenomes</taxon>
    </lineage>
</organism>
<name>A0A644WF45_9ZZZZ</name>
<protein>
    <submittedName>
        <fullName evidence="1">Uncharacterized protein</fullName>
    </submittedName>
</protein>
<accession>A0A644WF45</accession>
<evidence type="ECO:0000313" key="1">
    <source>
        <dbReference type="EMBL" id="MPM02101.1"/>
    </source>
</evidence>
<gene>
    <name evidence="1" type="ORF">SDC9_48346</name>
</gene>
<reference evidence="1" key="1">
    <citation type="submission" date="2019-08" db="EMBL/GenBank/DDBJ databases">
        <authorList>
            <person name="Kucharzyk K."/>
            <person name="Murdoch R.W."/>
            <person name="Higgins S."/>
            <person name="Loffler F."/>
        </authorList>
    </citation>
    <scope>NUCLEOTIDE SEQUENCE</scope>
</reference>